<dbReference type="InterPro" id="IPR010989">
    <property type="entry name" value="SNARE"/>
</dbReference>
<dbReference type="PANTHER" id="PTHR14894:SF0">
    <property type="entry name" value="CDK5 REGULATORY SUBUNIT-ASSOCIATED PROTEIN 3"/>
    <property type="match status" value="1"/>
</dbReference>
<keyword evidence="5" id="KW-1185">Reference proteome</keyword>
<name>A0A9W5WUU6_BABOV</name>
<feature type="region of interest" description="Disordered" evidence="3">
    <location>
        <begin position="570"/>
        <end position="590"/>
    </location>
</feature>
<dbReference type="AlphaFoldDB" id="A0A9W5WUU6"/>
<evidence type="ECO:0000256" key="1">
    <source>
        <dbReference type="ARBA" id="ARBA00007478"/>
    </source>
</evidence>
<keyword evidence="2" id="KW-0175">Coiled coil</keyword>
<protein>
    <submittedName>
        <fullName evidence="4">Syntaxin-2 isoform X2</fullName>
    </submittedName>
</protein>
<evidence type="ECO:0000256" key="3">
    <source>
        <dbReference type="SAM" id="MobiDB-lite"/>
    </source>
</evidence>
<accession>A0A9W5WUU6</accession>
<dbReference type="GO" id="GO:0016192">
    <property type="term" value="P:vesicle-mediated transport"/>
    <property type="evidence" value="ECO:0007669"/>
    <property type="project" value="InterPro"/>
</dbReference>
<proteinExistence type="inferred from homology"/>
<comment type="similarity">
    <text evidence="1">Belongs to the CDK5RAP3 family.</text>
</comment>
<evidence type="ECO:0000313" key="5">
    <source>
        <dbReference type="Proteomes" id="UP001057455"/>
    </source>
</evidence>
<evidence type="ECO:0000256" key="2">
    <source>
        <dbReference type="SAM" id="Coils"/>
    </source>
</evidence>
<dbReference type="InterPro" id="IPR008491">
    <property type="entry name" value="CDK5RAP3"/>
</dbReference>
<reference evidence="4" key="1">
    <citation type="submission" date="2019-12" db="EMBL/GenBank/DDBJ databases">
        <title>Genome sequence of Babesia ovis.</title>
        <authorList>
            <person name="Yamagishi J."/>
            <person name="Sevinc F."/>
            <person name="Xuan X."/>
        </authorList>
    </citation>
    <scope>NUCLEOTIDE SEQUENCE</scope>
    <source>
        <strain evidence="4">Selcuk</strain>
    </source>
</reference>
<dbReference type="OrthoDB" id="340432at2759"/>
<evidence type="ECO:0000313" key="4">
    <source>
        <dbReference type="EMBL" id="GFE54224.1"/>
    </source>
</evidence>
<gene>
    <name evidence="4" type="ORF">BaOVIS_016280</name>
</gene>
<dbReference type="Gene3D" id="1.20.58.70">
    <property type="match status" value="1"/>
</dbReference>
<dbReference type="PANTHER" id="PTHR14894">
    <property type="entry name" value="CDK5 REGULATORY SUBUNIT-ASSOCIATED PROTEIN 3"/>
    <property type="match status" value="1"/>
</dbReference>
<dbReference type="GO" id="GO:0016020">
    <property type="term" value="C:membrane"/>
    <property type="evidence" value="ECO:0007669"/>
    <property type="project" value="InterPro"/>
</dbReference>
<comment type="caution">
    <text evidence="4">The sequence shown here is derived from an EMBL/GenBank/DDBJ whole genome shotgun (WGS) entry which is preliminary data.</text>
</comment>
<sequence>MTFEGESEWLLEVESLSSEAKSTRNTDGNYHGNSNPLMTSVSTGFSDGDNTPDSLATLDGKKSMQQYIEEISQLNGAIDEFSKIIQTLALFKYYIRNRKGNTNLDELHRRFNSFSVKCANKVRIIQQHVAAVNRDNHYAMAHREAMNYSYSDLRARFNMQDASVNRLKTLMETYQSVIKEYTAAAKSIEEAGNAGATSPFVSETIGEQNAQLSAEATLIDELKSKSKDIMTLEKNARDLNQLFAELNTTIKKRGENIYNLEQQILLSAEQIEKGKEDMTLALKARGGQGLYWMCIFIAAATCLLVIPSHIKSAVFRTHQVLNWVMARGKIPQDCNKRLLALEEQCKGFFERHTNLPDNVKQAAKHANADYTEWYEVIREITDKLKATEDGEKVNFIGQYAYEPLYDADKILKAFHKNNLHIVSYFQLLQQQVAYNVPSIRKSIDMNKKELADYKNRKTICARKLKTAEAELGTRLKFYNIDIEQCPFDTEFTICLKEKLIHEIRAKNVEVTIENYKRTMQLAKNISSELVHVFGAYVKLHDMDNLYSRDTMMKTITQAAEHGMDVVQSDTSLSGAADTTSEPGTDGTNADGIMNVINHNDYIVTDNEWKRVIFETNLGNTSFRQLFLGELLELRTFVKVRIDELQNSPDTANYVFTCAEDNVNSLVQQPLSKYEKYMDILNEAINLMSGTVSMRSLSLLKNESELDKCAQVELDIFNRCCNAVTEQRTLMKRIEAAEETLRKLNGEMEAVRKTIRETKAKLEKTAGDVMGETVTLFGEIDEI</sequence>
<dbReference type="GO" id="GO:0012505">
    <property type="term" value="C:endomembrane system"/>
    <property type="evidence" value="ECO:0007669"/>
    <property type="project" value="TreeGrafter"/>
</dbReference>
<feature type="coiled-coil region" evidence="2">
    <location>
        <begin position="726"/>
        <end position="760"/>
    </location>
</feature>
<dbReference type="Pfam" id="PF05600">
    <property type="entry name" value="CDK5RAP3"/>
    <property type="match status" value="2"/>
</dbReference>
<dbReference type="SUPFAM" id="SSF47661">
    <property type="entry name" value="t-snare proteins"/>
    <property type="match status" value="1"/>
</dbReference>
<dbReference type="EMBL" id="BLIY01000010">
    <property type="protein sequence ID" value="GFE54224.1"/>
    <property type="molecule type" value="Genomic_DNA"/>
</dbReference>
<feature type="compositionally biased region" description="Polar residues" evidence="3">
    <location>
        <begin position="570"/>
        <end position="587"/>
    </location>
</feature>
<dbReference type="GO" id="GO:0007346">
    <property type="term" value="P:regulation of mitotic cell cycle"/>
    <property type="evidence" value="ECO:0007669"/>
    <property type="project" value="TreeGrafter"/>
</dbReference>
<feature type="coiled-coil region" evidence="2">
    <location>
        <begin position="222"/>
        <end position="249"/>
    </location>
</feature>
<dbReference type="Proteomes" id="UP001057455">
    <property type="component" value="Unassembled WGS sequence"/>
</dbReference>
<organism evidence="4 5">
    <name type="scientific">Babesia ovis</name>
    <dbReference type="NCBI Taxonomy" id="5869"/>
    <lineage>
        <taxon>Eukaryota</taxon>
        <taxon>Sar</taxon>
        <taxon>Alveolata</taxon>
        <taxon>Apicomplexa</taxon>
        <taxon>Aconoidasida</taxon>
        <taxon>Piroplasmida</taxon>
        <taxon>Babesiidae</taxon>
        <taxon>Babesia</taxon>
    </lineage>
</organism>